<reference evidence="1" key="1">
    <citation type="submission" date="2021-06" db="EMBL/GenBank/DDBJ databases">
        <authorList>
            <person name="Kallberg Y."/>
            <person name="Tangrot J."/>
            <person name="Rosling A."/>
        </authorList>
    </citation>
    <scope>NUCLEOTIDE SEQUENCE</scope>
    <source>
        <strain evidence="1">28 12/20/2015</strain>
    </source>
</reference>
<accession>A0ACA9QUD2</accession>
<gene>
    <name evidence="1" type="ORF">SPELUC_LOCUS15195</name>
</gene>
<dbReference type="Proteomes" id="UP000789366">
    <property type="component" value="Unassembled WGS sequence"/>
</dbReference>
<proteinExistence type="predicted"/>
<evidence type="ECO:0000313" key="2">
    <source>
        <dbReference type="Proteomes" id="UP000789366"/>
    </source>
</evidence>
<evidence type="ECO:0000313" key="1">
    <source>
        <dbReference type="EMBL" id="CAG8761987.1"/>
    </source>
</evidence>
<dbReference type="EMBL" id="CAJVPW010048877">
    <property type="protein sequence ID" value="CAG8761987.1"/>
    <property type="molecule type" value="Genomic_DNA"/>
</dbReference>
<organism evidence="1 2">
    <name type="scientific">Cetraspora pellucida</name>
    <dbReference type="NCBI Taxonomy" id="1433469"/>
    <lineage>
        <taxon>Eukaryota</taxon>
        <taxon>Fungi</taxon>
        <taxon>Fungi incertae sedis</taxon>
        <taxon>Mucoromycota</taxon>
        <taxon>Glomeromycotina</taxon>
        <taxon>Glomeromycetes</taxon>
        <taxon>Diversisporales</taxon>
        <taxon>Gigasporaceae</taxon>
        <taxon>Cetraspora</taxon>
    </lineage>
</organism>
<name>A0ACA9QUD2_9GLOM</name>
<sequence>LDKLKRLYKLISTTALLDYSEDMSNTSSTNKEDSYLKIEDVNENNNALL</sequence>
<protein>
    <submittedName>
        <fullName evidence="1">17733_t:CDS:1</fullName>
    </submittedName>
</protein>
<feature type="non-terminal residue" evidence="1">
    <location>
        <position position="1"/>
    </location>
</feature>
<comment type="caution">
    <text evidence="1">The sequence shown here is derived from an EMBL/GenBank/DDBJ whole genome shotgun (WGS) entry which is preliminary data.</text>
</comment>
<keyword evidence="2" id="KW-1185">Reference proteome</keyword>